<protein>
    <submittedName>
        <fullName evidence="1">Uncharacterized protein</fullName>
    </submittedName>
</protein>
<proteinExistence type="predicted"/>
<dbReference type="AlphaFoldDB" id="A0A6L6IQI6"/>
<sequence length="123" mass="13326">MLGDDSGPQSLRFALSQDAVNKPYIIHNSAGEIVSQGTIGEDGRTPRVKLEESDELILTLGKTEWIVSPIAFSESAPESITETNFIDDSAVHDPYTEQLAEEINDFLPAELIAKIVGPVEGEV</sequence>
<dbReference type="Proteomes" id="UP000477739">
    <property type="component" value="Unassembled WGS sequence"/>
</dbReference>
<evidence type="ECO:0000313" key="1">
    <source>
        <dbReference type="EMBL" id="MTH48214.1"/>
    </source>
</evidence>
<dbReference type="OrthoDB" id="6659501at2"/>
<gene>
    <name evidence="1" type="ORF">GJV78_18520</name>
</gene>
<comment type="caution">
    <text evidence="1">The sequence shown here is derived from an EMBL/GenBank/DDBJ whole genome shotgun (WGS) entry which is preliminary data.</text>
</comment>
<accession>A0A6L6IQI6</accession>
<dbReference type="EMBL" id="WMJZ01000032">
    <property type="protein sequence ID" value="MTH48214.1"/>
    <property type="molecule type" value="Genomic_DNA"/>
</dbReference>
<evidence type="ECO:0000313" key="2">
    <source>
        <dbReference type="Proteomes" id="UP000477739"/>
    </source>
</evidence>
<name>A0A6L6IQI6_9ENTR</name>
<organism evidence="1 2">
    <name type="scientific">Intestinirhabdus alba</name>
    <dbReference type="NCBI Taxonomy" id="2899544"/>
    <lineage>
        <taxon>Bacteria</taxon>
        <taxon>Pseudomonadati</taxon>
        <taxon>Pseudomonadota</taxon>
        <taxon>Gammaproteobacteria</taxon>
        <taxon>Enterobacterales</taxon>
        <taxon>Enterobacteriaceae</taxon>
        <taxon>Intestinirhabdus</taxon>
    </lineage>
</organism>
<keyword evidence="2" id="KW-1185">Reference proteome</keyword>
<reference evidence="1 2" key="1">
    <citation type="submission" date="2019-11" db="EMBL/GenBank/DDBJ databases">
        <title>Escherichia alba sp. nov. isolated from the gut of plastic-eating superworms Zophobas atratus.</title>
        <authorList>
            <person name="Yang Y."/>
        </authorList>
    </citation>
    <scope>NUCLEOTIDE SEQUENCE [LARGE SCALE GENOMIC DNA]</scope>
    <source>
        <strain evidence="2">BIT-B35</strain>
    </source>
</reference>